<evidence type="ECO:0000256" key="1">
    <source>
        <dbReference type="ARBA" id="ARBA00022670"/>
    </source>
</evidence>
<dbReference type="InterPro" id="IPR042007">
    <property type="entry name" value="Sortase_A"/>
</dbReference>
<dbReference type="Proteomes" id="UP000825100">
    <property type="component" value="Plasmid WDN19_con2"/>
</dbReference>
<dbReference type="InterPro" id="IPR005754">
    <property type="entry name" value="Sortase"/>
</dbReference>
<keyword evidence="5" id="KW-1185">Reference proteome</keyword>
<dbReference type="Gene3D" id="2.40.260.10">
    <property type="entry name" value="Sortase"/>
    <property type="match status" value="1"/>
</dbReference>
<proteinExistence type="predicted"/>
<dbReference type="SUPFAM" id="SSF63817">
    <property type="entry name" value="Sortase"/>
    <property type="match status" value="1"/>
</dbReference>
<keyword evidence="2" id="KW-0378">Hydrolase</keyword>
<keyword evidence="3" id="KW-0788">Thiol protease</keyword>
<accession>A0ABM7QWW6</accession>
<evidence type="ECO:0000256" key="3">
    <source>
        <dbReference type="ARBA" id="ARBA00022807"/>
    </source>
</evidence>
<dbReference type="InterPro" id="IPR023365">
    <property type="entry name" value="Sortase_dom-sf"/>
</dbReference>
<keyword evidence="1" id="KW-0645">Protease</keyword>
<reference evidence="4 5" key="1">
    <citation type="submission" date="2021-05" db="EMBL/GenBank/DDBJ databases">
        <title>Complete Genome Sequence of Latilactobacillus sp. Strain WDN19, a High D-Aspartate-producing Lactic Acid Bacterium Isolated from a Japanese Pickle.</title>
        <authorList>
            <person name="Kajitani K."/>
            <person name="Takahashi S."/>
        </authorList>
    </citation>
    <scope>NUCLEOTIDE SEQUENCE [LARGE SCALE GENOMIC DNA]</scope>
    <source>
        <strain evidence="4 5">WDN19</strain>
        <plasmid evidence="4 5">WDN19_con2</plasmid>
    </source>
</reference>
<dbReference type="CDD" id="cd06165">
    <property type="entry name" value="Sortase_A"/>
    <property type="match status" value="1"/>
</dbReference>
<dbReference type="Pfam" id="PF04203">
    <property type="entry name" value="Sortase"/>
    <property type="match status" value="1"/>
</dbReference>
<evidence type="ECO:0000313" key="5">
    <source>
        <dbReference type="Proteomes" id="UP000825100"/>
    </source>
</evidence>
<sequence>MKKRVTKRGRRTPNKKWWGIGIITFFALLAVLGSTITLNADKIIDHNIRKGNQQVTLNQVKKDNNQPKHVTATYDFKAIKPINLVDSMRANQVRNRFYHTGMITIPHVKVKAVINKGMNPLGLYTAVGEAKPGQIMGEENFAIGGHNNYGYARNNYLFSNLNRVVKGDKIYLTNGSKTYQYVTTEIKVIKYTESNIILNSEAREKPIVTLFTCWSPNHENNPKHRLMVRGELQKITNQSAN</sequence>
<protein>
    <submittedName>
        <fullName evidence="4">Class A sortase</fullName>
    </submittedName>
</protein>
<keyword evidence="4" id="KW-0614">Plasmid</keyword>
<geneLocation type="plasmid" evidence="4 5">
    <name>WDN19_con2</name>
</geneLocation>
<gene>
    <name evidence="4" type="ORF">LTWDN19_21010</name>
</gene>
<dbReference type="EMBL" id="AP024686">
    <property type="protein sequence ID" value="BCX31534.1"/>
    <property type="molecule type" value="Genomic_DNA"/>
</dbReference>
<evidence type="ECO:0000256" key="2">
    <source>
        <dbReference type="ARBA" id="ARBA00022801"/>
    </source>
</evidence>
<name>A0ABM7QWW6_LATCU</name>
<dbReference type="RefSeq" id="WP_035147883.1">
    <property type="nucleotide sequence ID" value="NZ_AP024686.1"/>
</dbReference>
<dbReference type="NCBIfam" id="TIGR01076">
    <property type="entry name" value="sortase_fam"/>
    <property type="match status" value="1"/>
</dbReference>
<evidence type="ECO:0000313" key="4">
    <source>
        <dbReference type="EMBL" id="BCX31534.1"/>
    </source>
</evidence>
<organism evidence="4 5">
    <name type="scientific">Latilactobacillus curvatus</name>
    <name type="common">Lactobacillus curvatus</name>
    <dbReference type="NCBI Taxonomy" id="28038"/>
    <lineage>
        <taxon>Bacteria</taxon>
        <taxon>Bacillati</taxon>
        <taxon>Bacillota</taxon>
        <taxon>Bacilli</taxon>
        <taxon>Lactobacillales</taxon>
        <taxon>Lactobacillaceae</taxon>
        <taxon>Latilactobacillus</taxon>
    </lineage>
</organism>